<accession>A0A8J8NIG1</accession>
<dbReference type="SMART" id="SM00195">
    <property type="entry name" value="DSPc"/>
    <property type="match status" value="1"/>
</dbReference>
<dbReference type="GO" id="GO:0004725">
    <property type="term" value="F:protein tyrosine phosphatase activity"/>
    <property type="evidence" value="ECO:0007669"/>
    <property type="project" value="UniProtKB-EC"/>
</dbReference>
<comment type="caution">
    <text evidence="7">The sequence shown here is derived from an EMBL/GenBank/DDBJ whole genome shotgun (WGS) entry which is preliminary data.</text>
</comment>
<dbReference type="InterPro" id="IPR029021">
    <property type="entry name" value="Prot-tyrosine_phosphatase-like"/>
</dbReference>
<dbReference type="SUPFAM" id="SSF52799">
    <property type="entry name" value="(Phosphotyrosine protein) phosphatases II"/>
    <property type="match status" value="1"/>
</dbReference>
<reference evidence="7" key="1">
    <citation type="submission" date="2019-06" db="EMBL/GenBank/DDBJ databases">
        <authorList>
            <person name="Zheng W."/>
        </authorList>
    </citation>
    <scope>NUCLEOTIDE SEQUENCE</scope>
    <source>
        <strain evidence="7">QDHG01</strain>
    </source>
</reference>
<dbReference type="AlphaFoldDB" id="A0A8J8NIG1"/>
<keyword evidence="8" id="KW-1185">Reference proteome</keyword>
<evidence type="ECO:0000256" key="4">
    <source>
        <dbReference type="ARBA" id="ARBA00022912"/>
    </source>
</evidence>
<evidence type="ECO:0000313" key="7">
    <source>
        <dbReference type="EMBL" id="TNV75299.1"/>
    </source>
</evidence>
<dbReference type="PANTHER" id="PTHR10159">
    <property type="entry name" value="DUAL SPECIFICITY PROTEIN PHOSPHATASE"/>
    <property type="match status" value="1"/>
</dbReference>
<dbReference type="GO" id="GO:0005737">
    <property type="term" value="C:cytoplasm"/>
    <property type="evidence" value="ECO:0007669"/>
    <property type="project" value="TreeGrafter"/>
</dbReference>
<dbReference type="Proteomes" id="UP000785679">
    <property type="component" value="Unassembled WGS sequence"/>
</dbReference>
<gene>
    <name evidence="7" type="ORF">FGO68_gene11216</name>
</gene>
<comment type="similarity">
    <text evidence="1">Belongs to the protein-tyrosine phosphatase family. Non-receptor class dual specificity subfamily.</text>
</comment>
<feature type="domain" description="Tyrosine-protein phosphatase" evidence="5">
    <location>
        <begin position="23"/>
        <end position="167"/>
    </location>
</feature>
<dbReference type="PROSITE" id="PS50056">
    <property type="entry name" value="TYR_PHOSPHATASE_2"/>
    <property type="match status" value="1"/>
</dbReference>
<evidence type="ECO:0000313" key="8">
    <source>
        <dbReference type="Proteomes" id="UP000785679"/>
    </source>
</evidence>
<dbReference type="OrthoDB" id="10252009at2759"/>
<dbReference type="CDD" id="cd14498">
    <property type="entry name" value="DSP"/>
    <property type="match status" value="1"/>
</dbReference>
<sequence>MEKLTAEQWQDAYNKQSEGKLANYSQINDDIFLGGYEAGENEVLLRDVMGVGGVLCIYNQYKEPAFPSLYRYKCVRLVDDTASNLKEYFRDCIDFINDVITKQKKPVLVHCAAGVSRSATIVIAFIMDTYKISLDDAYQYVLKRRPCIDPNDGFMEQLREFEKELFK</sequence>
<protein>
    <recommendedName>
        <fullName evidence="2">protein-tyrosine-phosphatase</fullName>
        <ecNumber evidence="2">3.1.3.48</ecNumber>
    </recommendedName>
</protein>
<evidence type="ECO:0000259" key="5">
    <source>
        <dbReference type="PROSITE" id="PS50054"/>
    </source>
</evidence>
<evidence type="ECO:0000256" key="1">
    <source>
        <dbReference type="ARBA" id="ARBA00008601"/>
    </source>
</evidence>
<dbReference type="Pfam" id="PF00782">
    <property type="entry name" value="DSPc"/>
    <property type="match status" value="1"/>
</dbReference>
<keyword evidence="3" id="KW-0378">Hydrolase</keyword>
<dbReference type="EC" id="3.1.3.48" evidence="2"/>
<evidence type="ECO:0000256" key="3">
    <source>
        <dbReference type="ARBA" id="ARBA00022801"/>
    </source>
</evidence>
<dbReference type="Gene3D" id="3.90.190.10">
    <property type="entry name" value="Protein tyrosine phosphatase superfamily"/>
    <property type="match status" value="1"/>
</dbReference>
<feature type="domain" description="Tyrosine specific protein phosphatases" evidence="6">
    <location>
        <begin position="87"/>
        <end position="146"/>
    </location>
</feature>
<dbReference type="PROSITE" id="PS50054">
    <property type="entry name" value="TYR_PHOSPHATASE_DUAL"/>
    <property type="match status" value="1"/>
</dbReference>
<name>A0A8J8NIG1_HALGN</name>
<dbReference type="InterPro" id="IPR016130">
    <property type="entry name" value="Tyr_Pase_AS"/>
</dbReference>
<dbReference type="InterPro" id="IPR020422">
    <property type="entry name" value="TYR_PHOSPHATASE_DUAL_dom"/>
</dbReference>
<dbReference type="GO" id="GO:0043409">
    <property type="term" value="P:negative regulation of MAPK cascade"/>
    <property type="evidence" value="ECO:0007669"/>
    <property type="project" value="TreeGrafter"/>
</dbReference>
<dbReference type="InterPro" id="IPR000387">
    <property type="entry name" value="Tyr_Pase_dom"/>
</dbReference>
<dbReference type="InterPro" id="IPR000340">
    <property type="entry name" value="Dual-sp_phosphatase_cat-dom"/>
</dbReference>
<evidence type="ECO:0000259" key="6">
    <source>
        <dbReference type="PROSITE" id="PS50056"/>
    </source>
</evidence>
<dbReference type="PROSITE" id="PS00383">
    <property type="entry name" value="TYR_PHOSPHATASE_1"/>
    <property type="match status" value="1"/>
</dbReference>
<keyword evidence="4" id="KW-0904">Protein phosphatase</keyword>
<proteinExistence type="inferred from homology"/>
<dbReference type="PANTHER" id="PTHR10159:SF519">
    <property type="entry name" value="DUAL SPECIFICITY PROTEIN PHOSPHATASE MPK3"/>
    <property type="match status" value="1"/>
</dbReference>
<evidence type="ECO:0000256" key="2">
    <source>
        <dbReference type="ARBA" id="ARBA00013064"/>
    </source>
</evidence>
<organism evidence="7 8">
    <name type="scientific">Halteria grandinella</name>
    <dbReference type="NCBI Taxonomy" id="5974"/>
    <lineage>
        <taxon>Eukaryota</taxon>
        <taxon>Sar</taxon>
        <taxon>Alveolata</taxon>
        <taxon>Ciliophora</taxon>
        <taxon>Intramacronucleata</taxon>
        <taxon>Spirotrichea</taxon>
        <taxon>Stichotrichia</taxon>
        <taxon>Sporadotrichida</taxon>
        <taxon>Halteriidae</taxon>
        <taxon>Halteria</taxon>
    </lineage>
</organism>
<dbReference type="EMBL" id="RRYP01015900">
    <property type="protein sequence ID" value="TNV75299.1"/>
    <property type="molecule type" value="Genomic_DNA"/>
</dbReference>